<protein>
    <submittedName>
        <fullName evidence="1">Uncharacterized protein</fullName>
    </submittedName>
</protein>
<keyword evidence="2" id="KW-1185">Reference proteome</keyword>
<evidence type="ECO:0000313" key="2">
    <source>
        <dbReference type="Proteomes" id="UP001196413"/>
    </source>
</evidence>
<gene>
    <name evidence="1" type="ORF">KIN20_015278</name>
</gene>
<dbReference type="Proteomes" id="UP001196413">
    <property type="component" value="Unassembled WGS sequence"/>
</dbReference>
<name>A0AAD5MEM8_PARTN</name>
<comment type="caution">
    <text evidence="1">The sequence shown here is derived from an EMBL/GenBank/DDBJ whole genome shotgun (WGS) entry which is preliminary data.</text>
</comment>
<dbReference type="EMBL" id="JAHQIW010003060">
    <property type="protein sequence ID" value="KAJ1357197.1"/>
    <property type="molecule type" value="Genomic_DNA"/>
</dbReference>
<organism evidence="1 2">
    <name type="scientific">Parelaphostrongylus tenuis</name>
    <name type="common">Meningeal worm</name>
    <dbReference type="NCBI Taxonomy" id="148309"/>
    <lineage>
        <taxon>Eukaryota</taxon>
        <taxon>Metazoa</taxon>
        <taxon>Ecdysozoa</taxon>
        <taxon>Nematoda</taxon>
        <taxon>Chromadorea</taxon>
        <taxon>Rhabditida</taxon>
        <taxon>Rhabditina</taxon>
        <taxon>Rhabditomorpha</taxon>
        <taxon>Strongyloidea</taxon>
        <taxon>Metastrongylidae</taxon>
        <taxon>Parelaphostrongylus</taxon>
    </lineage>
</organism>
<sequence>MLSVKDPHPLRVLQKGCVDRVFTPQNTLILPDETLYQDWVKSTESQSTFPETTSGGCPFMAHSIPEAIHDEL</sequence>
<reference evidence="1" key="1">
    <citation type="submission" date="2021-06" db="EMBL/GenBank/DDBJ databases">
        <title>Parelaphostrongylus tenuis whole genome reference sequence.</title>
        <authorList>
            <person name="Garwood T.J."/>
            <person name="Larsen P.A."/>
            <person name="Fountain-Jones N.M."/>
            <person name="Garbe J.R."/>
            <person name="Macchietto M.G."/>
            <person name="Kania S.A."/>
            <person name="Gerhold R.W."/>
            <person name="Richards J.E."/>
            <person name="Wolf T.M."/>
        </authorList>
    </citation>
    <scope>NUCLEOTIDE SEQUENCE</scope>
    <source>
        <strain evidence="1">MNPRO001-30</strain>
        <tissue evidence="1">Meninges</tissue>
    </source>
</reference>
<evidence type="ECO:0000313" key="1">
    <source>
        <dbReference type="EMBL" id="KAJ1357197.1"/>
    </source>
</evidence>
<accession>A0AAD5MEM8</accession>
<proteinExistence type="predicted"/>
<dbReference type="AlphaFoldDB" id="A0AAD5MEM8"/>